<dbReference type="SUPFAM" id="SSF51735">
    <property type="entry name" value="NAD(P)-binding Rossmann-fold domains"/>
    <property type="match status" value="1"/>
</dbReference>
<sequence>MIPLHINVKDKIVLVVGGGKIALRRLLLFLEEGANVIVVSPEVVAEIKELSNQKKLLWLEKEVEFSDLEHAFIIIAATNVPAINEWIAENARINQLINVASEAEKGNVIVPKSVKKGRLTLSVSTNGASPILAKQICEQLSLQFDDQFIEELDQMYEKRMNKKRKN</sequence>
<keyword evidence="9" id="KW-1185">Reference proteome</keyword>
<accession>A0ABS3MWS5</accession>
<evidence type="ECO:0000256" key="4">
    <source>
        <dbReference type="ARBA" id="ARBA00023027"/>
    </source>
</evidence>
<evidence type="ECO:0000313" key="9">
    <source>
        <dbReference type="Proteomes" id="UP000663981"/>
    </source>
</evidence>
<dbReference type="SUPFAM" id="SSF75615">
    <property type="entry name" value="Siroheme synthase middle domains-like"/>
    <property type="match status" value="1"/>
</dbReference>
<keyword evidence="5" id="KW-0627">Porphyrin biosynthesis</keyword>
<dbReference type="InterPro" id="IPR036291">
    <property type="entry name" value="NAD(P)-bd_dom_sf"/>
</dbReference>
<keyword evidence="3" id="KW-0560">Oxidoreductase</keyword>
<comment type="catalytic activity">
    <reaction evidence="6">
        <text>precorrin-2 + NAD(+) = sirohydrochlorin + NADH + 2 H(+)</text>
        <dbReference type="Rhea" id="RHEA:15613"/>
        <dbReference type="ChEBI" id="CHEBI:15378"/>
        <dbReference type="ChEBI" id="CHEBI:57540"/>
        <dbReference type="ChEBI" id="CHEBI:57945"/>
        <dbReference type="ChEBI" id="CHEBI:58351"/>
        <dbReference type="ChEBI" id="CHEBI:58827"/>
        <dbReference type="EC" id="1.3.1.76"/>
    </reaction>
</comment>
<protein>
    <recommendedName>
        <fullName evidence="2">precorrin-2 dehydrogenase</fullName>
        <ecNumber evidence="2">1.3.1.76</ecNumber>
    </recommendedName>
</protein>
<name>A0ABS3MWS5_9BACI</name>
<evidence type="ECO:0000256" key="2">
    <source>
        <dbReference type="ARBA" id="ARBA00012400"/>
    </source>
</evidence>
<dbReference type="PANTHER" id="PTHR35330:SF1">
    <property type="entry name" value="SIROHEME BIOSYNTHESIS PROTEIN MET8"/>
    <property type="match status" value="1"/>
</dbReference>
<dbReference type="Pfam" id="PF14824">
    <property type="entry name" value="Sirohm_synth_M"/>
    <property type="match status" value="1"/>
</dbReference>
<gene>
    <name evidence="8" type="ORF">I7822_02055</name>
</gene>
<dbReference type="EC" id="1.3.1.76" evidence="2"/>
<organism evidence="8 9">
    <name type="scientific">Metabacillus bambusae</name>
    <dbReference type="NCBI Taxonomy" id="2795218"/>
    <lineage>
        <taxon>Bacteria</taxon>
        <taxon>Bacillati</taxon>
        <taxon>Bacillota</taxon>
        <taxon>Bacilli</taxon>
        <taxon>Bacillales</taxon>
        <taxon>Bacillaceae</taxon>
        <taxon>Metabacillus</taxon>
    </lineage>
</organism>
<dbReference type="EMBL" id="JAGDEL010000001">
    <property type="protein sequence ID" value="MBO1510472.1"/>
    <property type="molecule type" value="Genomic_DNA"/>
</dbReference>
<evidence type="ECO:0000259" key="7">
    <source>
        <dbReference type="Pfam" id="PF14824"/>
    </source>
</evidence>
<dbReference type="InterPro" id="IPR042518">
    <property type="entry name" value="SirC_C"/>
</dbReference>
<comment type="caution">
    <text evidence="8">The sequence shown here is derived from an EMBL/GenBank/DDBJ whole genome shotgun (WGS) entry which is preliminary data.</text>
</comment>
<evidence type="ECO:0000256" key="1">
    <source>
        <dbReference type="ARBA" id="ARBA00005010"/>
    </source>
</evidence>
<dbReference type="NCBIfam" id="TIGR01470">
    <property type="entry name" value="cysG_Nterm"/>
    <property type="match status" value="1"/>
</dbReference>
<reference evidence="8 9" key="1">
    <citation type="submission" date="2021-03" db="EMBL/GenBank/DDBJ databases">
        <title>Whole genome sequence of Metabacillus bambusae BG109.</title>
        <authorList>
            <person name="Jeong J.W."/>
        </authorList>
    </citation>
    <scope>NUCLEOTIDE SEQUENCE [LARGE SCALE GENOMIC DNA]</scope>
    <source>
        <strain evidence="8 9">BG109</strain>
    </source>
</reference>
<dbReference type="Gene3D" id="1.10.8.610">
    <property type="entry name" value="SirC, precorrin-2 dehydrogenase, C-terminal helical domain-like"/>
    <property type="match status" value="1"/>
</dbReference>
<dbReference type="InterPro" id="IPR006367">
    <property type="entry name" value="Sirohaem_synthase_N"/>
</dbReference>
<comment type="pathway">
    <text evidence="1">Porphyrin-containing compound metabolism; siroheme biosynthesis; sirohydrochlorin from precorrin-2: step 1/1.</text>
</comment>
<keyword evidence="4" id="KW-0520">NAD</keyword>
<feature type="domain" description="Siroheme synthase central" evidence="7">
    <location>
        <begin position="117"/>
        <end position="136"/>
    </location>
</feature>
<evidence type="ECO:0000256" key="6">
    <source>
        <dbReference type="ARBA" id="ARBA00047561"/>
    </source>
</evidence>
<dbReference type="InterPro" id="IPR028281">
    <property type="entry name" value="Sirohaem_synthase_central"/>
</dbReference>
<dbReference type="RefSeq" id="WP_207975104.1">
    <property type="nucleotide sequence ID" value="NZ_JAGDEL010000001.1"/>
</dbReference>
<dbReference type="PANTHER" id="PTHR35330">
    <property type="entry name" value="SIROHEME BIOSYNTHESIS PROTEIN MET8"/>
    <property type="match status" value="1"/>
</dbReference>
<evidence type="ECO:0000313" key="8">
    <source>
        <dbReference type="EMBL" id="MBO1510472.1"/>
    </source>
</evidence>
<evidence type="ECO:0000256" key="3">
    <source>
        <dbReference type="ARBA" id="ARBA00023002"/>
    </source>
</evidence>
<dbReference type="Proteomes" id="UP000663981">
    <property type="component" value="Unassembled WGS sequence"/>
</dbReference>
<dbReference type="InterPro" id="IPR028161">
    <property type="entry name" value="Met8-like"/>
</dbReference>
<dbReference type="Pfam" id="PF13241">
    <property type="entry name" value="NAD_binding_7"/>
    <property type="match status" value="1"/>
</dbReference>
<evidence type="ECO:0000256" key="5">
    <source>
        <dbReference type="ARBA" id="ARBA00023244"/>
    </source>
</evidence>
<dbReference type="Gene3D" id="3.40.50.720">
    <property type="entry name" value="NAD(P)-binding Rossmann-like Domain"/>
    <property type="match status" value="1"/>
</dbReference>
<proteinExistence type="predicted"/>